<dbReference type="GO" id="GO:0070628">
    <property type="term" value="F:proteasome binding"/>
    <property type="evidence" value="ECO:0007669"/>
    <property type="project" value="TreeGrafter"/>
</dbReference>
<dbReference type="Gene3D" id="1.10.2020.20">
    <property type="match status" value="1"/>
</dbReference>
<dbReference type="EMBL" id="LSSK01001083">
    <property type="protein sequence ID" value="OMH80770.1"/>
    <property type="molecule type" value="Genomic_DNA"/>
</dbReference>
<dbReference type="PANTHER" id="PTHR12225">
    <property type="entry name" value="ADHESION REGULATING MOLECULE 1 110 KDA CELL MEMBRANE GLYCOPROTEIN"/>
    <property type="match status" value="1"/>
</dbReference>
<keyword evidence="10" id="KW-1185">Reference proteome</keyword>
<evidence type="ECO:0000313" key="10">
    <source>
        <dbReference type="Proteomes" id="UP000188320"/>
    </source>
</evidence>
<comment type="subcellular location">
    <subcellularLocation>
        <location evidence="2">Cytoplasm</location>
    </subcellularLocation>
    <subcellularLocation>
        <location evidence="1">Nucleus</location>
    </subcellularLocation>
</comment>
<keyword evidence="4" id="KW-0647">Proteasome</keyword>
<comment type="caution">
    <text evidence="9">The sequence shown here is derived from an EMBL/GenBank/DDBJ whole genome shotgun (WGS) entry which is preliminary data.</text>
</comment>
<evidence type="ECO:0000256" key="1">
    <source>
        <dbReference type="ARBA" id="ARBA00004123"/>
    </source>
</evidence>
<evidence type="ECO:0000259" key="8">
    <source>
        <dbReference type="PROSITE" id="PS51917"/>
    </source>
</evidence>
<feature type="domain" description="Pru" evidence="8">
    <location>
        <begin position="1"/>
        <end position="59"/>
    </location>
</feature>
<gene>
    <name evidence="9" type="ORF">AX774_g5780</name>
</gene>
<dbReference type="InterPro" id="IPR038633">
    <property type="entry name" value="Rpn13/ADRM1_Pru_sf"/>
</dbReference>
<dbReference type="InterPro" id="IPR044867">
    <property type="entry name" value="DEUBAD_dom"/>
</dbReference>
<organism evidence="9 10">
    <name type="scientific">Zancudomyces culisetae</name>
    <name type="common">Gut fungus</name>
    <name type="synonym">Smittium culisetae</name>
    <dbReference type="NCBI Taxonomy" id="1213189"/>
    <lineage>
        <taxon>Eukaryota</taxon>
        <taxon>Fungi</taxon>
        <taxon>Fungi incertae sedis</taxon>
        <taxon>Zoopagomycota</taxon>
        <taxon>Kickxellomycotina</taxon>
        <taxon>Harpellomycetes</taxon>
        <taxon>Harpellales</taxon>
        <taxon>Legeriomycetaceae</taxon>
        <taxon>Zancudomyces</taxon>
    </lineage>
</organism>
<dbReference type="InterPro" id="IPR032368">
    <property type="entry name" value="RPN13_DEUBAD"/>
</dbReference>
<dbReference type="Pfam" id="PF04683">
    <property type="entry name" value="Rpn13_ADRM1_Pru"/>
    <property type="match status" value="1"/>
</dbReference>
<evidence type="ECO:0000259" key="7">
    <source>
        <dbReference type="PROSITE" id="PS51916"/>
    </source>
</evidence>
<dbReference type="Pfam" id="PF16550">
    <property type="entry name" value="RPN13_C"/>
    <property type="match status" value="1"/>
</dbReference>
<dbReference type="PANTHER" id="PTHR12225:SF0">
    <property type="entry name" value="PROTEASOMAL UBIQUITIN RECEPTOR ADRM1"/>
    <property type="match status" value="1"/>
</dbReference>
<keyword evidence="9" id="KW-0675">Receptor</keyword>
<dbReference type="AlphaFoldDB" id="A0A1R1PIG7"/>
<evidence type="ECO:0000256" key="3">
    <source>
        <dbReference type="ARBA" id="ARBA00022490"/>
    </source>
</evidence>
<evidence type="ECO:0000256" key="2">
    <source>
        <dbReference type="ARBA" id="ARBA00004496"/>
    </source>
</evidence>
<dbReference type="PROSITE" id="PS51917">
    <property type="entry name" value="PRU"/>
    <property type="match status" value="1"/>
</dbReference>
<name>A0A1R1PIG7_ZANCU</name>
<dbReference type="GO" id="GO:0005737">
    <property type="term" value="C:cytoplasm"/>
    <property type="evidence" value="ECO:0007669"/>
    <property type="project" value="UniProtKB-SubCell"/>
</dbReference>
<dbReference type="GO" id="GO:0005634">
    <property type="term" value="C:nucleus"/>
    <property type="evidence" value="ECO:0007669"/>
    <property type="project" value="UniProtKB-SubCell"/>
</dbReference>
<evidence type="ECO:0000256" key="6">
    <source>
        <dbReference type="SAM" id="MobiDB-lite"/>
    </source>
</evidence>
<evidence type="ECO:0000313" key="9">
    <source>
        <dbReference type="EMBL" id="OMH80770.1"/>
    </source>
</evidence>
<dbReference type="Proteomes" id="UP000188320">
    <property type="component" value="Unassembled WGS sequence"/>
</dbReference>
<reference evidence="10" key="1">
    <citation type="submission" date="2017-01" db="EMBL/GenBank/DDBJ databases">
        <authorList>
            <person name="Wang Y."/>
            <person name="White M."/>
            <person name="Kvist S."/>
            <person name="Moncalvo J.-M."/>
        </authorList>
    </citation>
    <scope>NUCLEOTIDE SEQUENCE [LARGE SCALE GENOMIC DNA]</scope>
    <source>
        <strain evidence="10">COL-18-3</strain>
    </source>
</reference>
<dbReference type="OrthoDB" id="340431at2759"/>
<dbReference type="InterPro" id="IPR044868">
    <property type="entry name" value="Rpn13/ADRM1_Pru"/>
</dbReference>
<feature type="non-terminal residue" evidence="9">
    <location>
        <position position="1"/>
    </location>
</feature>
<dbReference type="GO" id="GO:0061133">
    <property type="term" value="F:endopeptidase activator activity"/>
    <property type="evidence" value="ECO:0007669"/>
    <property type="project" value="TreeGrafter"/>
</dbReference>
<dbReference type="InterPro" id="IPR038108">
    <property type="entry name" value="RPN13_DEUBAD_sf"/>
</dbReference>
<feature type="domain" description="DEUBAD" evidence="7">
    <location>
        <begin position="206"/>
        <end position="315"/>
    </location>
</feature>
<protein>
    <submittedName>
        <fullName evidence="9">Proteasomal ubiquitin receptor ADRM1</fullName>
    </submittedName>
</protein>
<dbReference type="Gene3D" id="2.30.29.70">
    <property type="entry name" value="Proteasomal ubiquitin receptor Rpn13/ADRM1"/>
    <property type="match status" value="1"/>
</dbReference>
<evidence type="ECO:0000256" key="4">
    <source>
        <dbReference type="ARBA" id="ARBA00022942"/>
    </source>
</evidence>
<dbReference type="GO" id="GO:0008541">
    <property type="term" value="C:proteasome regulatory particle, lid subcomplex"/>
    <property type="evidence" value="ECO:0007669"/>
    <property type="project" value="TreeGrafter"/>
</dbReference>
<keyword evidence="3" id="KW-0963">Cytoplasm</keyword>
<feature type="region of interest" description="Disordered" evidence="6">
    <location>
        <begin position="77"/>
        <end position="101"/>
    </location>
</feature>
<dbReference type="InterPro" id="IPR006773">
    <property type="entry name" value="Rpn13/ADRM1"/>
</dbReference>
<dbReference type="PROSITE" id="PS51916">
    <property type="entry name" value="DEUBAD"/>
    <property type="match status" value="1"/>
</dbReference>
<keyword evidence="5" id="KW-0539">Nucleus</keyword>
<sequence>SWVVFPHDVSFDKVKESEGRVYLLRYKSSTQRQFFWMQGSDPKQDRATAQQVMSIIDGSASSEDSDIERTMKELINNEYPESENHAESKSGKGKSTSGSSKFNEASILAGQKEVSALASETAQKFKRPLSSARVGGDPSNMAFNQISPPNHEDIVASNDQFSDISKLKDFLSSIRVPERPKAKPMDLSKVLTPDVLLPLFQDENLCQGNDPAIILVAFYDYHYDLSLLLFSFTTQTRVKSLFPYLPEGVPKTVDELEGTVKSPQFVQALRSLSYALESGQMSSLAQSFDLPPVALTSVEDFLKAIKDKFGKEQKNIDQDGDSLMKE</sequence>
<evidence type="ECO:0000256" key="5">
    <source>
        <dbReference type="ARBA" id="ARBA00023242"/>
    </source>
</evidence>
<proteinExistence type="predicted"/>
<accession>A0A1R1PIG7</accession>